<protein>
    <submittedName>
        <fullName evidence="2">HET-domain-containing protein</fullName>
    </submittedName>
</protein>
<evidence type="ECO:0000313" key="2">
    <source>
        <dbReference type="EMBL" id="KAF2005842.1"/>
    </source>
</evidence>
<dbReference type="PANTHER" id="PTHR33112">
    <property type="entry name" value="DOMAIN PROTEIN, PUTATIVE-RELATED"/>
    <property type="match status" value="1"/>
</dbReference>
<dbReference type="PANTHER" id="PTHR33112:SF16">
    <property type="entry name" value="HETEROKARYON INCOMPATIBILITY DOMAIN-CONTAINING PROTEIN"/>
    <property type="match status" value="1"/>
</dbReference>
<dbReference type="Pfam" id="PF06985">
    <property type="entry name" value="HET"/>
    <property type="match status" value="1"/>
</dbReference>
<dbReference type="AlphaFoldDB" id="A0A6A5WVT8"/>
<accession>A0A6A5WVT8</accession>
<proteinExistence type="predicted"/>
<dbReference type="Proteomes" id="UP000799779">
    <property type="component" value="Unassembled WGS sequence"/>
</dbReference>
<feature type="domain" description="Heterokaryon incompatibility" evidence="1">
    <location>
        <begin position="197"/>
        <end position="352"/>
    </location>
</feature>
<name>A0A6A5WVT8_9PLEO</name>
<keyword evidence="3" id="KW-1185">Reference proteome</keyword>
<dbReference type="OrthoDB" id="5125733at2759"/>
<gene>
    <name evidence="2" type="ORF">P154DRAFT_570572</name>
</gene>
<reference evidence="2" key="1">
    <citation type="journal article" date="2020" name="Stud. Mycol.">
        <title>101 Dothideomycetes genomes: a test case for predicting lifestyles and emergence of pathogens.</title>
        <authorList>
            <person name="Haridas S."/>
            <person name="Albert R."/>
            <person name="Binder M."/>
            <person name="Bloem J."/>
            <person name="Labutti K."/>
            <person name="Salamov A."/>
            <person name="Andreopoulos B."/>
            <person name="Baker S."/>
            <person name="Barry K."/>
            <person name="Bills G."/>
            <person name="Bluhm B."/>
            <person name="Cannon C."/>
            <person name="Castanera R."/>
            <person name="Culley D."/>
            <person name="Daum C."/>
            <person name="Ezra D."/>
            <person name="Gonzalez J."/>
            <person name="Henrissat B."/>
            <person name="Kuo A."/>
            <person name="Liang C."/>
            <person name="Lipzen A."/>
            <person name="Lutzoni F."/>
            <person name="Magnuson J."/>
            <person name="Mondo S."/>
            <person name="Nolan M."/>
            <person name="Ohm R."/>
            <person name="Pangilinan J."/>
            <person name="Park H.-J."/>
            <person name="Ramirez L."/>
            <person name="Alfaro M."/>
            <person name="Sun H."/>
            <person name="Tritt A."/>
            <person name="Yoshinaga Y."/>
            <person name="Zwiers L.-H."/>
            <person name="Turgeon B."/>
            <person name="Goodwin S."/>
            <person name="Spatafora J."/>
            <person name="Crous P."/>
            <person name="Grigoriev I."/>
        </authorList>
    </citation>
    <scope>NUCLEOTIDE SEQUENCE</scope>
    <source>
        <strain evidence="2">CBS 123094</strain>
    </source>
</reference>
<organism evidence="2 3">
    <name type="scientific">Amniculicola lignicola CBS 123094</name>
    <dbReference type="NCBI Taxonomy" id="1392246"/>
    <lineage>
        <taxon>Eukaryota</taxon>
        <taxon>Fungi</taxon>
        <taxon>Dikarya</taxon>
        <taxon>Ascomycota</taxon>
        <taxon>Pezizomycotina</taxon>
        <taxon>Dothideomycetes</taxon>
        <taxon>Pleosporomycetidae</taxon>
        <taxon>Pleosporales</taxon>
        <taxon>Amniculicolaceae</taxon>
        <taxon>Amniculicola</taxon>
    </lineage>
</organism>
<evidence type="ECO:0000313" key="3">
    <source>
        <dbReference type="Proteomes" id="UP000799779"/>
    </source>
</evidence>
<evidence type="ECO:0000259" key="1">
    <source>
        <dbReference type="Pfam" id="PF06985"/>
    </source>
</evidence>
<dbReference type="InterPro" id="IPR010730">
    <property type="entry name" value="HET"/>
</dbReference>
<sequence length="673" mass="75891">MESKISLQQHHEARIAAVSRTPPFKNVHCCKYCSQLRIIIDKYWAPPPGTSKRPKAFIIENLTKELFQSAVASECPFFGNARSNEHHLLKSPFRLEVSSQRDDKVSVKLAPGIFRRSEGPAWLSNNRLERSSALTSGALLEVKKLMRKCGQTIGHGRCPAISKEFVPTRLIEIPKDDSATSLRVITTKPGEYVQWCSLSYCWGGPQLLCSTTYNFEGQERVLEIGDLGATIQDAVLVAKILEVPYLWIDSICIVQDDPRDIERELAHMPLIYKNSVITICASTTASWRDGFLHPWQTGGRRFKTPFRLHYTLVDQAHRSKNKPPTEGTAILYGGTADNYNYPLFTRAWALQEYILSPRVLMFGANNLRWECTETVPRLFPPGTPGPGLDEENISKCRIQLTANKVREMHNFTKIWYDIVEHYSERHISFADDKLVALAGLAEEVANRAGWEYAAGLWKDNIQRMACWHRFASEHGRRPSKYRAPSWSWASVDYASSLWNHLDILATGIVEVSAEPEVESLPFGKVRSGYMKLHCSSRKAILHQGQDGECSTICLDLKDDGHGGKAVTFLGRSDNDFVSDDSDSDSGSDRHMTFEICLDAPVDDFVGWGGNIGWDVHLFLVSEAKKFKEIAMIAKEIPDSDGAYQRVGLCTRRKRSKLFKEAFRGVTPRTVTIL</sequence>
<dbReference type="EMBL" id="ML977561">
    <property type="protein sequence ID" value="KAF2005842.1"/>
    <property type="molecule type" value="Genomic_DNA"/>
</dbReference>